<dbReference type="InterPro" id="IPR001138">
    <property type="entry name" value="Zn2Cys6_DnaBD"/>
</dbReference>
<keyword evidence="3" id="KW-0175">Coiled coil</keyword>
<evidence type="ECO:0000256" key="1">
    <source>
        <dbReference type="ARBA" id="ARBA00022723"/>
    </source>
</evidence>
<dbReference type="PANTHER" id="PTHR46910">
    <property type="entry name" value="TRANSCRIPTION FACTOR PDR1"/>
    <property type="match status" value="1"/>
</dbReference>
<dbReference type="SMART" id="SM00906">
    <property type="entry name" value="Fungal_trans"/>
    <property type="match status" value="1"/>
</dbReference>
<evidence type="ECO:0000313" key="6">
    <source>
        <dbReference type="EMBL" id="KAE9392254.1"/>
    </source>
</evidence>
<dbReference type="PROSITE" id="PS50048">
    <property type="entry name" value="ZN2_CY6_FUNGAL_2"/>
    <property type="match status" value="1"/>
</dbReference>
<dbReference type="AlphaFoldDB" id="A0A6A4H4F5"/>
<feature type="domain" description="Zn(2)-C6 fungal-type" evidence="5">
    <location>
        <begin position="17"/>
        <end position="50"/>
    </location>
</feature>
<evidence type="ECO:0000259" key="5">
    <source>
        <dbReference type="PROSITE" id="PS50048"/>
    </source>
</evidence>
<dbReference type="PANTHER" id="PTHR46910:SF38">
    <property type="entry name" value="ZN(2)-C6 FUNGAL-TYPE DOMAIN-CONTAINING PROTEIN"/>
    <property type="match status" value="1"/>
</dbReference>
<keyword evidence="2" id="KW-0539">Nucleus</keyword>
<feature type="compositionally biased region" description="Polar residues" evidence="4">
    <location>
        <begin position="143"/>
        <end position="154"/>
    </location>
</feature>
<feature type="region of interest" description="Disordered" evidence="4">
    <location>
        <begin position="134"/>
        <end position="154"/>
    </location>
</feature>
<feature type="coiled-coil region" evidence="3">
    <location>
        <begin position="92"/>
        <end position="126"/>
    </location>
</feature>
<evidence type="ECO:0000256" key="3">
    <source>
        <dbReference type="SAM" id="Coils"/>
    </source>
</evidence>
<dbReference type="GO" id="GO:0008270">
    <property type="term" value="F:zinc ion binding"/>
    <property type="evidence" value="ECO:0007669"/>
    <property type="project" value="InterPro"/>
</dbReference>
<dbReference type="CDD" id="cd12148">
    <property type="entry name" value="fungal_TF_MHR"/>
    <property type="match status" value="1"/>
</dbReference>
<dbReference type="OrthoDB" id="4456959at2759"/>
<dbReference type="EMBL" id="ML769600">
    <property type="protein sequence ID" value="KAE9392254.1"/>
    <property type="molecule type" value="Genomic_DNA"/>
</dbReference>
<dbReference type="GO" id="GO:0006351">
    <property type="term" value="P:DNA-templated transcription"/>
    <property type="evidence" value="ECO:0007669"/>
    <property type="project" value="InterPro"/>
</dbReference>
<evidence type="ECO:0000313" key="7">
    <source>
        <dbReference type="Proteomes" id="UP000799118"/>
    </source>
</evidence>
<accession>A0A6A4H4F5</accession>
<gene>
    <name evidence="6" type="ORF">BT96DRAFT_888105</name>
</gene>
<name>A0A6A4H4F5_9AGAR</name>
<dbReference type="SUPFAM" id="SSF57701">
    <property type="entry name" value="Zn2/Cys6 DNA-binding domain"/>
    <property type="match status" value="1"/>
</dbReference>
<proteinExistence type="predicted"/>
<dbReference type="GO" id="GO:0000981">
    <property type="term" value="F:DNA-binding transcription factor activity, RNA polymerase II-specific"/>
    <property type="evidence" value="ECO:0007669"/>
    <property type="project" value="InterPro"/>
</dbReference>
<dbReference type="CDD" id="cd00067">
    <property type="entry name" value="GAL4"/>
    <property type="match status" value="1"/>
</dbReference>
<evidence type="ECO:0000256" key="2">
    <source>
        <dbReference type="ARBA" id="ARBA00023242"/>
    </source>
</evidence>
<sequence length="831" mass="94195">MSDDDSSNFKKRRLQNACDECRKKKIKCDSAVRLGNICSNCSSSKAECTHKMAMARKKSGPRIGQPRGQRSIQATVEAILSTRRLFEVPKDSVKVKQILVNLANRIKELEEEIARLRLQAGSASAGSMFSSTSLAGAEDPFTGDTTQQMTASQDSRPIQVAFPYSIDNLTKDLKMFEFDDTTVRHFGSSSSITLVRATIDAKKQSGYSPLLENGTKRPEFWTTSPWQIPPSKDPPAFKFPPEDLMEDLLYLYFTNQHQIMPVVHRPSFLKSLAEGLHYKDPHFGGLVLAMCSMGARFSDDPRVYEENTTSEKSIGWKYIRQIRPLERSFFEPPSIYDVQMYAIYISFMGNTTTPEVCWILIGVAVRLLQDVGAHRKPQRNSQASVETESWKRAFWVLYTMDILASTFLGRPRSMSQDDFDLDLPLECDDEYWEHTDPRLAFQQPPGKPSTMSYWICFMKLMNIMESVLRTIYAVKQSDVWSAMGLSKMEWNQKKVAELDSLLNKWTDEIPEHLKWDPKRENAEHLQQSALLHTSYYWIQIVVHRPFIPKPGESSLLNFPSLAICTSAARTSIRIMEILHQQNETSLIVMPNVTMTWLNSALIMLVNLWRGRHLGSSSITLEKGLAEVYKVLDTFHLHENRWTLAGRFADILGEVISVSQFQPEARSSLKRPRNPDINNVSDAYSRDDGVLGHRQIAGSNRVSAALELESVSSLPEPYNAFKLPLQSSELGSIPLYEHSDWSTTHHQWVRPASDPLDQSQLNAMSEYEVFTSGGHPLPPEFLSEEPESRNIQDSGSVLDDPADWTSYMASIDEVLQTLNPRGSGYNLAEPYA</sequence>
<dbReference type="Pfam" id="PF00172">
    <property type="entry name" value="Zn_clus"/>
    <property type="match status" value="1"/>
</dbReference>
<reference evidence="6" key="1">
    <citation type="journal article" date="2019" name="Environ. Microbiol.">
        <title>Fungal ecological strategies reflected in gene transcription - a case study of two litter decomposers.</title>
        <authorList>
            <person name="Barbi F."/>
            <person name="Kohler A."/>
            <person name="Barry K."/>
            <person name="Baskaran P."/>
            <person name="Daum C."/>
            <person name="Fauchery L."/>
            <person name="Ihrmark K."/>
            <person name="Kuo A."/>
            <person name="LaButti K."/>
            <person name="Lipzen A."/>
            <person name="Morin E."/>
            <person name="Grigoriev I.V."/>
            <person name="Henrissat B."/>
            <person name="Lindahl B."/>
            <person name="Martin F."/>
        </authorList>
    </citation>
    <scope>NUCLEOTIDE SEQUENCE</scope>
    <source>
        <strain evidence="6">JB14</strain>
    </source>
</reference>
<dbReference type="Proteomes" id="UP000799118">
    <property type="component" value="Unassembled WGS sequence"/>
</dbReference>
<keyword evidence="1" id="KW-0479">Metal-binding</keyword>
<dbReference type="InterPro" id="IPR050987">
    <property type="entry name" value="AtrR-like"/>
</dbReference>
<evidence type="ECO:0000256" key="4">
    <source>
        <dbReference type="SAM" id="MobiDB-lite"/>
    </source>
</evidence>
<dbReference type="InterPro" id="IPR036864">
    <property type="entry name" value="Zn2-C6_fun-type_DNA-bd_sf"/>
</dbReference>
<dbReference type="Gene3D" id="4.10.240.10">
    <property type="entry name" value="Zn(2)-C6 fungal-type DNA-binding domain"/>
    <property type="match status" value="1"/>
</dbReference>
<dbReference type="GO" id="GO:0003677">
    <property type="term" value="F:DNA binding"/>
    <property type="evidence" value="ECO:0007669"/>
    <property type="project" value="InterPro"/>
</dbReference>
<protein>
    <recommendedName>
        <fullName evidence="5">Zn(2)-C6 fungal-type domain-containing protein</fullName>
    </recommendedName>
</protein>
<keyword evidence="7" id="KW-1185">Reference proteome</keyword>
<dbReference type="SMART" id="SM00066">
    <property type="entry name" value="GAL4"/>
    <property type="match status" value="1"/>
</dbReference>
<dbReference type="PROSITE" id="PS00463">
    <property type="entry name" value="ZN2_CY6_FUNGAL_1"/>
    <property type="match status" value="1"/>
</dbReference>
<dbReference type="Pfam" id="PF04082">
    <property type="entry name" value="Fungal_trans"/>
    <property type="match status" value="1"/>
</dbReference>
<dbReference type="InterPro" id="IPR007219">
    <property type="entry name" value="XnlR_reg_dom"/>
</dbReference>
<organism evidence="6 7">
    <name type="scientific">Gymnopus androsaceus JB14</name>
    <dbReference type="NCBI Taxonomy" id="1447944"/>
    <lineage>
        <taxon>Eukaryota</taxon>
        <taxon>Fungi</taxon>
        <taxon>Dikarya</taxon>
        <taxon>Basidiomycota</taxon>
        <taxon>Agaricomycotina</taxon>
        <taxon>Agaricomycetes</taxon>
        <taxon>Agaricomycetidae</taxon>
        <taxon>Agaricales</taxon>
        <taxon>Marasmiineae</taxon>
        <taxon>Omphalotaceae</taxon>
        <taxon>Gymnopus</taxon>
    </lineage>
</organism>